<evidence type="ECO:0000313" key="2">
    <source>
        <dbReference type="EMBL" id="CAL6089145.1"/>
    </source>
</evidence>
<sequence>MNTKIKTAVKSNSFVVKQSPRQNYKTILTKTSSSSKYFTSFNFKSRYFDESQIEEERKMKQPSFFLQEMISLDSTSSFTIKDEPINTQYISSTEQLISSAQQLTDNILELQNRLDNHTE</sequence>
<dbReference type="EMBL" id="CAXDID020000416">
    <property type="protein sequence ID" value="CAL6089145.1"/>
    <property type="molecule type" value="Genomic_DNA"/>
</dbReference>
<evidence type="ECO:0000313" key="3">
    <source>
        <dbReference type="Proteomes" id="UP001642409"/>
    </source>
</evidence>
<reference evidence="1" key="1">
    <citation type="submission" date="2023-06" db="EMBL/GenBank/DDBJ databases">
        <authorList>
            <person name="Kurt Z."/>
        </authorList>
    </citation>
    <scope>NUCLEOTIDE SEQUENCE</scope>
</reference>
<dbReference type="EMBL" id="CATOUU010000150">
    <property type="protein sequence ID" value="CAI9918094.1"/>
    <property type="molecule type" value="Genomic_DNA"/>
</dbReference>
<dbReference type="Proteomes" id="UP001642409">
    <property type="component" value="Unassembled WGS sequence"/>
</dbReference>
<proteinExistence type="predicted"/>
<protein>
    <submittedName>
        <fullName evidence="2">Hypothetical_protein</fullName>
    </submittedName>
</protein>
<gene>
    <name evidence="1" type="ORF">HINF_LOCUS5739</name>
    <name evidence="2" type="ORF">HINF_LOCUS64630</name>
</gene>
<dbReference type="AlphaFoldDB" id="A0AA86NEI8"/>
<name>A0AA86NEI8_9EUKA</name>
<evidence type="ECO:0000313" key="1">
    <source>
        <dbReference type="EMBL" id="CAI9918094.1"/>
    </source>
</evidence>
<accession>A0AA86NEI8</accession>
<reference evidence="2 3" key="2">
    <citation type="submission" date="2024-07" db="EMBL/GenBank/DDBJ databases">
        <authorList>
            <person name="Akdeniz Z."/>
        </authorList>
    </citation>
    <scope>NUCLEOTIDE SEQUENCE [LARGE SCALE GENOMIC DNA]</scope>
</reference>
<keyword evidence="3" id="KW-1185">Reference proteome</keyword>
<comment type="caution">
    <text evidence="1">The sequence shown here is derived from an EMBL/GenBank/DDBJ whole genome shotgun (WGS) entry which is preliminary data.</text>
</comment>
<organism evidence="1">
    <name type="scientific">Hexamita inflata</name>
    <dbReference type="NCBI Taxonomy" id="28002"/>
    <lineage>
        <taxon>Eukaryota</taxon>
        <taxon>Metamonada</taxon>
        <taxon>Diplomonadida</taxon>
        <taxon>Hexamitidae</taxon>
        <taxon>Hexamitinae</taxon>
        <taxon>Hexamita</taxon>
    </lineage>
</organism>